<organism evidence="1 2">
    <name type="scientific">Diphasiastrum complanatum</name>
    <name type="common">Issler's clubmoss</name>
    <name type="synonym">Lycopodium complanatum</name>
    <dbReference type="NCBI Taxonomy" id="34168"/>
    <lineage>
        <taxon>Eukaryota</taxon>
        <taxon>Viridiplantae</taxon>
        <taxon>Streptophyta</taxon>
        <taxon>Embryophyta</taxon>
        <taxon>Tracheophyta</taxon>
        <taxon>Lycopodiopsida</taxon>
        <taxon>Lycopodiales</taxon>
        <taxon>Lycopodiaceae</taxon>
        <taxon>Lycopodioideae</taxon>
        <taxon>Diphasiastrum</taxon>
    </lineage>
</organism>
<accession>A0ACC2ALD4</accession>
<name>A0ACC2ALD4_DIPCM</name>
<reference evidence="2" key="1">
    <citation type="journal article" date="2024" name="Proc. Natl. Acad. Sci. U.S.A.">
        <title>Extraordinary preservation of gene collinearity over three hundred million years revealed in homosporous lycophytes.</title>
        <authorList>
            <person name="Li C."/>
            <person name="Wickell D."/>
            <person name="Kuo L.Y."/>
            <person name="Chen X."/>
            <person name="Nie B."/>
            <person name="Liao X."/>
            <person name="Peng D."/>
            <person name="Ji J."/>
            <person name="Jenkins J."/>
            <person name="Williams M."/>
            <person name="Shu S."/>
            <person name="Plott C."/>
            <person name="Barry K."/>
            <person name="Rajasekar S."/>
            <person name="Grimwood J."/>
            <person name="Han X."/>
            <person name="Sun S."/>
            <person name="Hou Z."/>
            <person name="He W."/>
            <person name="Dai G."/>
            <person name="Sun C."/>
            <person name="Schmutz J."/>
            <person name="Leebens-Mack J.H."/>
            <person name="Li F.W."/>
            <person name="Wang L."/>
        </authorList>
    </citation>
    <scope>NUCLEOTIDE SEQUENCE [LARGE SCALE GENOMIC DNA]</scope>
    <source>
        <strain evidence="2">cv. PW_Plant_1</strain>
    </source>
</reference>
<sequence>MEMSLGRILTNQSIMRKVPTFIRVEATTTLHAWAVLIAGIFVLLALSLSSFLLFEHLTSYRKPEEQKWLIGVIFMVPIYSTESFLSLWNPKLALECDILRNCYEAFALYSFGCYMIACLGGDDRVVEFFERQAKIGPRTPLLIHSGGRAVVKHPLPLNFCMPPWSLGQDFYDIVKFGIVQYMILKTVCAFLALILELFGVYGDGEFKWYYGYPYITVVLNFSQTWALYCLVQFYSVTKDELQSIKPLAKFICFKSIVFATWWQGVFIAVIFGSGGDKTLLPVGAKFQSSLQDFIICLEMAAAAVAHIYIFPAAPYQLVDDHVHRGVSVLADYASWDSPLDPEEVKESERTPILRFLPSDTENVATSLRASFQDVVFVGGEQVVNDVKTTMSQAVEPMEKGINRLNERLHNLPWGPKHKEKEKRKHTKDDNWLLASSGSEKPPIRGIDDPLLTGSVSDSVVARGRRQREPHGNGADSSGESSDQGVSGFKTSGRRWTVRR</sequence>
<keyword evidence="2" id="KW-1185">Reference proteome</keyword>
<evidence type="ECO:0000313" key="2">
    <source>
        <dbReference type="Proteomes" id="UP001162992"/>
    </source>
</evidence>
<comment type="caution">
    <text evidence="1">The sequence shown here is derived from an EMBL/GenBank/DDBJ whole genome shotgun (WGS) entry which is preliminary data.</text>
</comment>
<proteinExistence type="predicted"/>
<dbReference type="Proteomes" id="UP001162992">
    <property type="component" value="Chromosome 21"/>
</dbReference>
<dbReference type="EMBL" id="CM055112">
    <property type="protein sequence ID" value="KAJ7517937.1"/>
    <property type="molecule type" value="Genomic_DNA"/>
</dbReference>
<evidence type="ECO:0000313" key="1">
    <source>
        <dbReference type="EMBL" id="KAJ7517937.1"/>
    </source>
</evidence>
<gene>
    <name evidence="1" type="ORF">O6H91_21G047200</name>
</gene>
<protein>
    <submittedName>
        <fullName evidence="1">Uncharacterized protein</fullName>
    </submittedName>
</protein>